<dbReference type="InterPro" id="IPR000873">
    <property type="entry name" value="AMP-dep_synth/lig_dom"/>
</dbReference>
<reference evidence="2" key="1">
    <citation type="journal article" date="2014" name="Front. Microbiol.">
        <title>High frequency of phylogenetically diverse reductive dehalogenase-homologous genes in deep subseafloor sedimentary metagenomes.</title>
        <authorList>
            <person name="Kawai M."/>
            <person name="Futagami T."/>
            <person name="Toyoda A."/>
            <person name="Takaki Y."/>
            <person name="Nishi S."/>
            <person name="Hori S."/>
            <person name="Arai W."/>
            <person name="Tsubouchi T."/>
            <person name="Morono Y."/>
            <person name="Uchiyama I."/>
            <person name="Ito T."/>
            <person name="Fujiyama A."/>
            <person name="Inagaki F."/>
            <person name="Takami H."/>
        </authorList>
    </citation>
    <scope>NUCLEOTIDE SEQUENCE</scope>
    <source>
        <strain evidence="2">Expedition CK06-06</strain>
    </source>
</reference>
<proteinExistence type="predicted"/>
<protein>
    <recommendedName>
        <fullName evidence="1">AMP-dependent synthetase/ligase domain-containing protein</fullName>
    </recommendedName>
</protein>
<accession>X1S9T5</accession>
<name>X1S9T5_9ZZZZ</name>
<dbReference type="Pfam" id="PF00501">
    <property type="entry name" value="AMP-binding"/>
    <property type="match status" value="1"/>
</dbReference>
<sequence>MDITYKELSDSIDVVASALKKLEISKGDTVAIFSYNRPEWVVADLAVLKLGGVVVPIYHMPGHVLPAG</sequence>
<gene>
    <name evidence="2" type="ORF">S12H4_38109</name>
</gene>
<organism evidence="2">
    <name type="scientific">marine sediment metagenome</name>
    <dbReference type="NCBI Taxonomy" id="412755"/>
    <lineage>
        <taxon>unclassified sequences</taxon>
        <taxon>metagenomes</taxon>
        <taxon>ecological metagenomes</taxon>
    </lineage>
</organism>
<feature type="domain" description="AMP-dependent synthetase/ligase" evidence="1">
    <location>
        <begin position="3"/>
        <end position="59"/>
    </location>
</feature>
<dbReference type="Gene3D" id="3.40.50.12780">
    <property type="entry name" value="N-terminal domain of ligase-like"/>
    <property type="match status" value="1"/>
</dbReference>
<evidence type="ECO:0000259" key="1">
    <source>
        <dbReference type="Pfam" id="PF00501"/>
    </source>
</evidence>
<comment type="caution">
    <text evidence="2">The sequence shown here is derived from an EMBL/GenBank/DDBJ whole genome shotgun (WGS) entry which is preliminary data.</text>
</comment>
<dbReference type="AlphaFoldDB" id="X1S9T5"/>
<dbReference type="SUPFAM" id="SSF56801">
    <property type="entry name" value="Acetyl-CoA synthetase-like"/>
    <property type="match status" value="1"/>
</dbReference>
<evidence type="ECO:0000313" key="2">
    <source>
        <dbReference type="EMBL" id="GAI89733.1"/>
    </source>
</evidence>
<dbReference type="EMBL" id="BARW01022902">
    <property type="protein sequence ID" value="GAI89733.1"/>
    <property type="molecule type" value="Genomic_DNA"/>
</dbReference>
<dbReference type="InterPro" id="IPR042099">
    <property type="entry name" value="ANL_N_sf"/>
</dbReference>